<comment type="caution">
    <text evidence="3">The sequence shown here is derived from an EMBL/GenBank/DDBJ whole genome shotgun (WGS) entry which is preliminary data.</text>
</comment>
<reference evidence="3 4" key="1">
    <citation type="journal article" date="2018" name="Int. J. Syst. Evol. Microbiol.">
        <title>Parvibium lacunae gen. nov., sp. nov., a new member of the family Alcaligenaceae isolated from a freshwater pond.</title>
        <authorList>
            <person name="Chen W.M."/>
            <person name="Xie P.B."/>
            <person name="Hsu M.Y."/>
            <person name="Sheu S.Y."/>
        </authorList>
    </citation>
    <scope>NUCLEOTIDE SEQUENCE [LARGE SCALE GENOMIC DNA]</scope>
    <source>
        <strain evidence="3 4">KMB9</strain>
    </source>
</reference>
<protein>
    <submittedName>
        <fullName evidence="3">DNA polymerase III subunit delta</fullName>
        <ecNumber evidence="3">2.7.7.7</ecNumber>
    </submittedName>
</protein>
<feature type="compositionally biased region" description="Basic and acidic residues" evidence="1">
    <location>
        <begin position="103"/>
        <end position="115"/>
    </location>
</feature>
<feature type="region of interest" description="Disordered" evidence="1">
    <location>
        <begin position="92"/>
        <end position="115"/>
    </location>
</feature>
<dbReference type="GO" id="GO:0006261">
    <property type="term" value="P:DNA-templated DNA replication"/>
    <property type="evidence" value="ECO:0007669"/>
    <property type="project" value="TreeGrafter"/>
</dbReference>
<dbReference type="Proteomes" id="UP000252357">
    <property type="component" value="Unassembled WGS sequence"/>
</dbReference>
<dbReference type="NCBIfam" id="TIGR00678">
    <property type="entry name" value="holB"/>
    <property type="match status" value="1"/>
</dbReference>
<proteinExistence type="predicted"/>
<keyword evidence="3" id="KW-0548">Nucleotidyltransferase</keyword>
<dbReference type="EMBL" id="QPGB01000001">
    <property type="protein sequence ID" value="RCS59630.1"/>
    <property type="molecule type" value="Genomic_DNA"/>
</dbReference>
<dbReference type="SMART" id="SM00382">
    <property type="entry name" value="AAA"/>
    <property type="match status" value="1"/>
</dbReference>
<dbReference type="PANTHER" id="PTHR11669">
    <property type="entry name" value="REPLICATION FACTOR C / DNA POLYMERASE III GAMMA-TAU SUBUNIT"/>
    <property type="match status" value="1"/>
</dbReference>
<dbReference type="GO" id="GO:0003887">
    <property type="term" value="F:DNA-directed DNA polymerase activity"/>
    <property type="evidence" value="ECO:0007669"/>
    <property type="project" value="UniProtKB-EC"/>
</dbReference>
<name>A0A368L7I6_9BURK</name>
<evidence type="ECO:0000259" key="2">
    <source>
        <dbReference type="SMART" id="SM00382"/>
    </source>
</evidence>
<accession>A0A368L7I6</accession>
<dbReference type="PANTHER" id="PTHR11669:SF8">
    <property type="entry name" value="DNA POLYMERASE III SUBUNIT DELTA"/>
    <property type="match status" value="1"/>
</dbReference>
<evidence type="ECO:0000256" key="1">
    <source>
        <dbReference type="SAM" id="MobiDB-lite"/>
    </source>
</evidence>
<dbReference type="AlphaFoldDB" id="A0A368L7I6"/>
<sequence length="369" mass="41234">MIEPPSHLGLLPWQEETWQTLSHWHDKLPHALLLHGPAGIGKTQLAHVFAQSLLCSAPTSTGLPCGACQSCHWFAQGNHPDCRVIRPDSLEAEAGESDAESNNQEKTDKNKTPSREIRIEQIRQLADFLAIGTHRGGRRIVFLYPAQSLNTYAANALLKMLEEPTAHTIFILVTDQLDRLLPTLLSRCRKVAIAPPRGIAAQERAQQWLVRHGYDHTQSHIALTEAGGMPLQALSLLQNRTETASSAQGGASFNTDAWVRELARLLLEPNADAVLKLANYGHKESLPLLLQTTQRWAHDLSRLAIGLPAQFYPHIAKQINRPAQKLALQAVTTWAQALRERQRIVNHPLNPRLFVEELLLEYRQKVGRL</sequence>
<keyword evidence="3" id="KW-0808">Transferase</keyword>
<dbReference type="SUPFAM" id="SSF52540">
    <property type="entry name" value="P-loop containing nucleoside triphosphate hydrolases"/>
    <property type="match status" value="1"/>
</dbReference>
<dbReference type="EC" id="2.7.7.7" evidence="3"/>
<evidence type="ECO:0000313" key="3">
    <source>
        <dbReference type="EMBL" id="RCS59630.1"/>
    </source>
</evidence>
<dbReference type="OrthoDB" id="9811073at2"/>
<dbReference type="InterPro" id="IPR003593">
    <property type="entry name" value="AAA+_ATPase"/>
</dbReference>
<dbReference type="InterPro" id="IPR004622">
    <property type="entry name" value="DNA_pol_HolB"/>
</dbReference>
<gene>
    <name evidence="3" type="primary">holB</name>
    <name evidence="3" type="ORF">DU000_02670</name>
</gene>
<dbReference type="RefSeq" id="WP_114401779.1">
    <property type="nucleotide sequence ID" value="NZ_QPGB01000001.1"/>
</dbReference>
<dbReference type="GO" id="GO:0008408">
    <property type="term" value="F:3'-5' exonuclease activity"/>
    <property type="evidence" value="ECO:0007669"/>
    <property type="project" value="InterPro"/>
</dbReference>
<dbReference type="Pfam" id="PF13177">
    <property type="entry name" value="DNA_pol3_delta2"/>
    <property type="match status" value="1"/>
</dbReference>
<keyword evidence="4" id="KW-1185">Reference proteome</keyword>
<dbReference type="GO" id="GO:0009360">
    <property type="term" value="C:DNA polymerase III complex"/>
    <property type="evidence" value="ECO:0007669"/>
    <property type="project" value="TreeGrafter"/>
</dbReference>
<organism evidence="3 4">
    <name type="scientific">Parvibium lacunae</name>
    <dbReference type="NCBI Taxonomy" id="1888893"/>
    <lineage>
        <taxon>Bacteria</taxon>
        <taxon>Pseudomonadati</taxon>
        <taxon>Pseudomonadota</taxon>
        <taxon>Betaproteobacteria</taxon>
        <taxon>Burkholderiales</taxon>
        <taxon>Alcaligenaceae</taxon>
        <taxon>Parvibium</taxon>
    </lineage>
</organism>
<dbReference type="InterPro" id="IPR027417">
    <property type="entry name" value="P-loop_NTPase"/>
</dbReference>
<feature type="domain" description="AAA+ ATPase" evidence="2">
    <location>
        <begin position="28"/>
        <end position="196"/>
    </location>
</feature>
<dbReference type="InterPro" id="IPR050238">
    <property type="entry name" value="DNA_Rep/Repair_Clamp_Loader"/>
</dbReference>
<evidence type="ECO:0000313" key="4">
    <source>
        <dbReference type="Proteomes" id="UP000252357"/>
    </source>
</evidence>
<dbReference type="Gene3D" id="3.40.50.300">
    <property type="entry name" value="P-loop containing nucleotide triphosphate hydrolases"/>
    <property type="match status" value="1"/>
</dbReference>